<evidence type="ECO:0000256" key="1">
    <source>
        <dbReference type="SAM" id="MobiDB-lite"/>
    </source>
</evidence>
<comment type="caution">
    <text evidence="3">The sequence shown here is derived from an EMBL/GenBank/DDBJ whole genome shotgun (WGS) entry which is preliminary data.</text>
</comment>
<feature type="region of interest" description="Disordered" evidence="1">
    <location>
        <begin position="1"/>
        <end position="112"/>
    </location>
</feature>
<organism evidence="3 4">
    <name type="scientific">Mortierella alpina</name>
    <name type="common">Oleaginous fungus</name>
    <name type="synonym">Mortierella renispora</name>
    <dbReference type="NCBI Taxonomy" id="64518"/>
    <lineage>
        <taxon>Eukaryota</taxon>
        <taxon>Fungi</taxon>
        <taxon>Fungi incertae sedis</taxon>
        <taxon>Mucoromycota</taxon>
        <taxon>Mortierellomycotina</taxon>
        <taxon>Mortierellomycetes</taxon>
        <taxon>Mortierellales</taxon>
        <taxon>Mortierellaceae</taxon>
        <taxon>Mortierella</taxon>
    </lineage>
</organism>
<name>A0A9P8ABR8_MORAP</name>
<proteinExistence type="predicted"/>
<evidence type="ECO:0000256" key="2">
    <source>
        <dbReference type="SAM" id="Phobius"/>
    </source>
</evidence>
<dbReference type="AlphaFoldDB" id="A0A9P8ABR8"/>
<feature type="transmembrane region" description="Helical" evidence="2">
    <location>
        <begin position="207"/>
        <end position="230"/>
    </location>
</feature>
<keyword evidence="2" id="KW-0812">Transmembrane</keyword>
<gene>
    <name evidence="3" type="ORF">KVV02_000979</name>
</gene>
<sequence>MSQLQAASSSAGVTAAGDPIYSQDLRRLSTSEGGDNDTAGTGTSNAGSESAGLHRLSSEHLAATPTHDSSSSSSQPAGPPTTTTSTRQQQDGEEEEVRKGRKRNNNNRQRQPQTLLTKALLTYLNFFRIVQPLASLSVFGTITPVLSYFRTQTMFPTIQATLYVYTDTLACCSLLFSVMYLVDVLYRKPLFWPFTNRHFRQTSKARIGGDMIVCMLFCGLWFLALVGLVIDALFVDCGKLTGLESVFLKNHQSVDKIKTICRLEKATLGLSVVCWACWMGVLLVLLYGHFWKRRQIIAERLRERLTRRHPSRTGAAAGVSTAIAVDGAGQTGSSNISGRVGTATGAGVGSGGQHTVEPSDCSCQNMEGEVGLTGIICNYDDDQSTIGHGTRRSDRPHADTIA</sequence>
<feature type="transmembrane region" description="Helical" evidence="2">
    <location>
        <begin position="120"/>
        <end position="142"/>
    </location>
</feature>
<accession>A0A9P8ABR8</accession>
<evidence type="ECO:0000313" key="3">
    <source>
        <dbReference type="EMBL" id="KAG9326264.1"/>
    </source>
</evidence>
<feature type="compositionally biased region" description="Polar residues" evidence="1">
    <location>
        <begin position="30"/>
        <end position="48"/>
    </location>
</feature>
<reference evidence="3" key="1">
    <citation type="submission" date="2021-07" db="EMBL/GenBank/DDBJ databases">
        <title>Draft genome of Mortierella alpina, strain LL118, isolated from an aspen leaf litter sample.</title>
        <authorList>
            <person name="Yang S."/>
            <person name="Vinatzer B.A."/>
        </authorList>
    </citation>
    <scope>NUCLEOTIDE SEQUENCE</scope>
    <source>
        <strain evidence="3">LL118</strain>
    </source>
</reference>
<feature type="transmembrane region" description="Helical" evidence="2">
    <location>
        <begin position="162"/>
        <end position="186"/>
    </location>
</feature>
<dbReference type="Proteomes" id="UP000717515">
    <property type="component" value="Unassembled WGS sequence"/>
</dbReference>
<dbReference type="EMBL" id="JAIFTL010000023">
    <property type="protein sequence ID" value="KAG9326264.1"/>
    <property type="molecule type" value="Genomic_DNA"/>
</dbReference>
<keyword evidence="2" id="KW-1133">Transmembrane helix</keyword>
<feature type="transmembrane region" description="Helical" evidence="2">
    <location>
        <begin position="268"/>
        <end position="290"/>
    </location>
</feature>
<evidence type="ECO:0000313" key="4">
    <source>
        <dbReference type="Proteomes" id="UP000717515"/>
    </source>
</evidence>
<protein>
    <submittedName>
        <fullName evidence="3">Uncharacterized protein</fullName>
    </submittedName>
</protein>
<feature type="compositionally biased region" description="Low complexity" evidence="1">
    <location>
        <begin position="64"/>
        <end position="89"/>
    </location>
</feature>
<keyword evidence="2" id="KW-0472">Membrane</keyword>
<feature type="compositionally biased region" description="Low complexity" evidence="1">
    <location>
        <begin position="1"/>
        <end position="11"/>
    </location>
</feature>